<organism evidence="13 14">
    <name type="scientific">Cephaloticoccus primus</name>
    <dbReference type="NCBI Taxonomy" id="1548207"/>
    <lineage>
        <taxon>Bacteria</taxon>
        <taxon>Pseudomonadati</taxon>
        <taxon>Verrucomicrobiota</taxon>
        <taxon>Opitutia</taxon>
        <taxon>Opitutales</taxon>
        <taxon>Opitutaceae</taxon>
        <taxon>Cephaloticoccus</taxon>
    </lineage>
</organism>
<dbReference type="PANTHER" id="PTHR11557">
    <property type="entry name" value="PORPHOBILINOGEN DEAMINASE"/>
    <property type="match status" value="1"/>
</dbReference>
<name>A0A139SNT2_9BACT</name>
<evidence type="ECO:0000313" key="13">
    <source>
        <dbReference type="EMBL" id="KXU36218.1"/>
    </source>
</evidence>
<evidence type="ECO:0000256" key="9">
    <source>
        <dbReference type="ARBA" id="ARBA00033064"/>
    </source>
</evidence>
<dbReference type="GO" id="GO:0005737">
    <property type="term" value="C:cytoplasm"/>
    <property type="evidence" value="ECO:0007669"/>
    <property type="project" value="TreeGrafter"/>
</dbReference>
<evidence type="ECO:0000256" key="8">
    <source>
        <dbReference type="ARBA" id="ARBA00030685"/>
    </source>
</evidence>
<dbReference type="PROSITE" id="PS00533">
    <property type="entry name" value="PORPHOBILINOGEN_DEAM"/>
    <property type="match status" value="1"/>
</dbReference>
<reference evidence="14" key="1">
    <citation type="submission" date="2016-02" db="EMBL/GenBank/DDBJ databases">
        <authorList>
            <person name="Sanders J.G."/>
            <person name="Lin J.Y."/>
            <person name="Wertz J.T."/>
            <person name="Russell J.A."/>
            <person name="Moreau C.S."/>
            <person name="Powell S."/>
        </authorList>
    </citation>
    <scope>NUCLEOTIDE SEQUENCE [LARGE SCALE GENOMIC DNA]</scope>
    <source>
        <strain evidence="14">CAG34</strain>
    </source>
</reference>
<feature type="domain" description="Porphobilinogen deaminase N-terminal" evidence="12">
    <location>
        <begin position="1"/>
        <end position="170"/>
    </location>
</feature>
<comment type="catalytic activity">
    <reaction evidence="10">
        <text>4 porphobilinogen + H2O = hydroxymethylbilane + 4 NH4(+)</text>
        <dbReference type="Rhea" id="RHEA:13185"/>
        <dbReference type="ChEBI" id="CHEBI:15377"/>
        <dbReference type="ChEBI" id="CHEBI:28938"/>
        <dbReference type="ChEBI" id="CHEBI:57845"/>
        <dbReference type="ChEBI" id="CHEBI:58126"/>
        <dbReference type="EC" id="2.5.1.61"/>
    </reaction>
</comment>
<dbReference type="Proteomes" id="UP000070058">
    <property type="component" value="Unassembled WGS sequence"/>
</dbReference>
<dbReference type="Pfam" id="PF01379">
    <property type="entry name" value="Porphobil_deam"/>
    <property type="match status" value="2"/>
</dbReference>
<evidence type="ECO:0000256" key="1">
    <source>
        <dbReference type="ARBA" id="ARBA00001916"/>
    </source>
</evidence>
<dbReference type="InterPro" id="IPR022417">
    <property type="entry name" value="Porphobilin_deaminase_N"/>
</dbReference>
<keyword evidence="14" id="KW-1185">Reference proteome</keyword>
<evidence type="ECO:0000256" key="3">
    <source>
        <dbReference type="ARBA" id="ARBA00004735"/>
    </source>
</evidence>
<protein>
    <recommendedName>
        <fullName evidence="5">hydroxymethylbilane synthase</fullName>
        <ecNumber evidence="5">2.5.1.61</ecNumber>
    </recommendedName>
    <alternativeName>
        <fullName evidence="9">Hydroxymethylbilane synthase</fullName>
    </alternativeName>
    <alternativeName>
        <fullName evidence="8">Pre-uroporphyrinogen synthase</fullName>
    </alternativeName>
</protein>
<dbReference type="SUPFAM" id="SSF53850">
    <property type="entry name" value="Periplasmic binding protein-like II"/>
    <property type="match status" value="2"/>
</dbReference>
<proteinExistence type="inferred from homology"/>
<accession>A0A139SNT2</accession>
<dbReference type="GO" id="GO:0006783">
    <property type="term" value="P:heme biosynthetic process"/>
    <property type="evidence" value="ECO:0007669"/>
    <property type="project" value="TreeGrafter"/>
</dbReference>
<dbReference type="AlphaFoldDB" id="A0A139SNT2"/>
<evidence type="ECO:0000256" key="6">
    <source>
        <dbReference type="ARBA" id="ARBA00022679"/>
    </source>
</evidence>
<evidence type="ECO:0000256" key="10">
    <source>
        <dbReference type="ARBA" id="ARBA00048169"/>
    </source>
</evidence>
<sequence>MRIATRKSPLALAQARLVATRLGEFFGLPVELLPMSTTGDRQAQWSLEKQGGKGLFTTELEEALISGEADLAVHSAKDLPGRTSEKLIIAGYLPRADPRDVLVLRSGVAHPGSEASPRPAPSSPCQKNGALTLATGSPRRRGQLALLFPEASFCEIRGNVETRLEKVASGFAVPGGAPASATAPPSAPAAPATPSAADALHTAPPPAAAAATASAGGRIPVDATVLAAAGLARLGIRTWPGLEFRPLDFGEMVPAVGQGAIAVQTRIDEAARYAPILDPATARAVRVERAFQAALDSGCQTAFAAHAAGDSLYLFHEKTGRRRFPLAEADYHAPADTAKRLLSSLGLL</sequence>
<dbReference type="STRING" id="1548207.AXK11_04655"/>
<dbReference type="InterPro" id="IPR000860">
    <property type="entry name" value="HemC"/>
</dbReference>
<dbReference type="GO" id="GO:0004418">
    <property type="term" value="F:hydroxymethylbilane synthase activity"/>
    <property type="evidence" value="ECO:0007669"/>
    <property type="project" value="UniProtKB-EC"/>
</dbReference>
<gene>
    <name evidence="13" type="ORF">AXK11_04655</name>
</gene>
<comment type="cofactor">
    <cofactor evidence="1">
        <name>dipyrromethane</name>
        <dbReference type="ChEBI" id="CHEBI:60342"/>
    </cofactor>
</comment>
<feature type="region of interest" description="Disordered" evidence="11">
    <location>
        <begin position="109"/>
        <end position="136"/>
    </location>
</feature>
<dbReference type="Gene3D" id="3.40.190.10">
    <property type="entry name" value="Periplasmic binding protein-like II"/>
    <property type="match status" value="3"/>
</dbReference>
<keyword evidence="6" id="KW-0808">Transferase</keyword>
<evidence type="ECO:0000256" key="7">
    <source>
        <dbReference type="ARBA" id="ARBA00023244"/>
    </source>
</evidence>
<dbReference type="InterPro" id="IPR036803">
    <property type="entry name" value="Porphobilinogen_deaminase_C_sf"/>
</dbReference>
<evidence type="ECO:0000256" key="11">
    <source>
        <dbReference type="SAM" id="MobiDB-lite"/>
    </source>
</evidence>
<comment type="pathway">
    <text evidence="3">Porphyrin-containing compound metabolism; protoporphyrin-IX biosynthesis; coproporphyrinogen-III from 5-aminolevulinate: step 2/4.</text>
</comment>
<dbReference type="EMBL" id="LSZQ01000036">
    <property type="protein sequence ID" value="KXU36218.1"/>
    <property type="molecule type" value="Genomic_DNA"/>
</dbReference>
<evidence type="ECO:0000256" key="2">
    <source>
        <dbReference type="ARBA" id="ARBA00002869"/>
    </source>
</evidence>
<evidence type="ECO:0000313" key="14">
    <source>
        <dbReference type="Proteomes" id="UP000070058"/>
    </source>
</evidence>
<comment type="function">
    <text evidence="2">Tetrapolymerization of the monopyrrole PBG into the hydroxymethylbilane pre-uroporphyrinogen in several discrete steps.</text>
</comment>
<comment type="similarity">
    <text evidence="4">Belongs to the HMBS family.</text>
</comment>
<evidence type="ECO:0000256" key="4">
    <source>
        <dbReference type="ARBA" id="ARBA00005638"/>
    </source>
</evidence>
<feature type="region of interest" description="Disordered" evidence="11">
    <location>
        <begin position="175"/>
        <end position="205"/>
    </location>
</feature>
<dbReference type="PIRSF" id="PIRSF001438">
    <property type="entry name" value="4pyrrol_synth_OHMeBilane_synth"/>
    <property type="match status" value="1"/>
</dbReference>
<dbReference type="SUPFAM" id="SSF54782">
    <property type="entry name" value="Porphobilinogen deaminase (hydroxymethylbilane synthase), C-terminal domain"/>
    <property type="match status" value="1"/>
</dbReference>
<dbReference type="InterPro" id="IPR022419">
    <property type="entry name" value="Porphobilin_deaminase_cofac_BS"/>
</dbReference>
<evidence type="ECO:0000256" key="5">
    <source>
        <dbReference type="ARBA" id="ARBA00012655"/>
    </source>
</evidence>
<evidence type="ECO:0000259" key="12">
    <source>
        <dbReference type="Pfam" id="PF01379"/>
    </source>
</evidence>
<comment type="caution">
    <text evidence="13">The sequence shown here is derived from an EMBL/GenBank/DDBJ whole genome shotgun (WGS) entry which is preliminary data.</text>
</comment>
<dbReference type="PANTHER" id="PTHR11557:SF0">
    <property type="entry name" value="PORPHOBILINOGEN DEAMINASE"/>
    <property type="match status" value="1"/>
</dbReference>
<dbReference type="PRINTS" id="PR00151">
    <property type="entry name" value="PORPHBDMNASE"/>
</dbReference>
<dbReference type="EC" id="2.5.1.61" evidence="5"/>
<keyword evidence="7" id="KW-0627">Porphyrin biosynthesis</keyword>
<feature type="domain" description="Porphobilinogen deaminase N-terminal" evidence="12">
    <location>
        <begin position="220"/>
        <end position="270"/>
    </location>
</feature>